<keyword evidence="11" id="KW-0418">Kinase</keyword>
<feature type="region of interest" description="Disordered" evidence="7">
    <location>
        <begin position="449"/>
        <end position="496"/>
    </location>
</feature>
<dbReference type="SUPFAM" id="SSF101391">
    <property type="entry name" value="Hsp90 co-chaperone CDC37"/>
    <property type="match status" value="1"/>
</dbReference>
<evidence type="ECO:0000256" key="5">
    <source>
        <dbReference type="ARBA" id="ARBA00031396"/>
    </source>
</evidence>
<dbReference type="SMART" id="SM01070">
    <property type="entry name" value="CDC37_M"/>
    <property type="match status" value="1"/>
</dbReference>
<evidence type="ECO:0000256" key="7">
    <source>
        <dbReference type="SAM" id="MobiDB-lite"/>
    </source>
</evidence>
<comment type="subcellular location">
    <subcellularLocation>
        <location evidence="1">Cytoplasm</location>
    </subcellularLocation>
</comment>
<organism evidence="11 12">
    <name type="scientific">Durusdinium trenchii</name>
    <dbReference type="NCBI Taxonomy" id="1381693"/>
    <lineage>
        <taxon>Eukaryota</taxon>
        <taxon>Sar</taxon>
        <taxon>Alveolata</taxon>
        <taxon>Dinophyceae</taxon>
        <taxon>Suessiales</taxon>
        <taxon>Symbiodiniaceae</taxon>
        <taxon>Durusdinium</taxon>
    </lineage>
</organism>
<evidence type="ECO:0000256" key="4">
    <source>
        <dbReference type="ARBA" id="ARBA00023186"/>
    </source>
</evidence>
<comment type="similarity">
    <text evidence="2">Belongs to the CDC37 family.</text>
</comment>
<dbReference type="InterPro" id="IPR013855">
    <property type="entry name" value="Cdc37_N_dom"/>
</dbReference>
<keyword evidence="3" id="KW-0963">Cytoplasm</keyword>
<name>A0ABP0LGE2_9DINO</name>
<reference evidence="11 12" key="1">
    <citation type="submission" date="2024-02" db="EMBL/GenBank/DDBJ databases">
        <authorList>
            <person name="Chen Y."/>
            <person name="Shah S."/>
            <person name="Dougan E. K."/>
            <person name="Thang M."/>
            <person name="Chan C."/>
        </authorList>
    </citation>
    <scope>NUCLEOTIDE SEQUENCE [LARGE SCALE GENOMIC DNA]</scope>
</reference>
<evidence type="ECO:0000259" key="8">
    <source>
        <dbReference type="SMART" id="SM01069"/>
    </source>
</evidence>
<dbReference type="Gene3D" id="6.10.140.250">
    <property type="match status" value="1"/>
</dbReference>
<dbReference type="PANTHER" id="PTHR12800">
    <property type="entry name" value="CDC37-RELATED"/>
    <property type="match status" value="1"/>
</dbReference>
<evidence type="ECO:0000256" key="3">
    <source>
        <dbReference type="ARBA" id="ARBA00022490"/>
    </source>
</evidence>
<feature type="coiled-coil region" evidence="6">
    <location>
        <begin position="199"/>
        <end position="253"/>
    </location>
</feature>
<dbReference type="InterPro" id="IPR013873">
    <property type="entry name" value="Cdc37_C"/>
</dbReference>
<keyword evidence="4" id="KW-0143">Chaperone</keyword>
<dbReference type="InterPro" id="IPR004918">
    <property type="entry name" value="Cdc37"/>
</dbReference>
<evidence type="ECO:0000313" key="12">
    <source>
        <dbReference type="Proteomes" id="UP001642464"/>
    </source>
</evidence>
<feature type="domain" description="Cdc37 C-terminal" evidence="8">
    <location>
        <begin position="484"/>
        <end position="558"/>
    </location>
</feature>
<feature type="region of interest" description="Disordered" evidence="7">
    <location>
        <begin position="88"/>
        <end position="135"/>
    </location>
</feature>
<feature type="domain" description="Cdc37 N-terminal" evidence="10">
    <location>
        <begin position="152"/>
        <end position="261"/>
    </location>
</feature>
<gene>
    <name evidence="11" type="ORF">SCF082_LOCUS22525</name>
</gene>
<dbReference type="SMART" id="SM01069">
    <property type="entry name" value="CDC37_C"/>
    <property type="match status" value="1"/>
</dbReference>
<proteinExistence type="inferred from homology"/>
<dbReference type="SMART" id="SM01071">
    <property type="entry name" value="CDC37_N"/>
    <property type="match status" value="1"/>
</dbReference>
<feature type="compositionally biased region" description="Basic and acidic residues" evidence="7">
    <location>
        <begin position="449"/>
        <end position="466"/>
    </location>
</feature>
<feature type="compositionally biased region" description="Acidic residues" evidence="7">
    <location>
        <begin position="548"/>
        <end position="562"/>
    </location>
</feature>
<dbReference type="PANTHER" id="PTHR12800:SF4">
    <property type="entry name" value="HSP90 CO-CHAPERONE CDC37"/>
    <property type="match status" value="1"/>
</dbReference>
<keyword evidence="11" id="KW-0808">Transferase</keyword>
<dbReference type="EMBL" id="CAXAMM010016179">
    <property type="protein sequence ID" value="CAK9038245.1"/>
    <property type="molecule type" value="Genomic_DNA"/>
</dbReference>
<protein>
    <recommendedName>
        <fullName evidence="5">Hsp90 chaperone protein kinase-targeting subunit</fullName>
    </recommendedName>
</protein>
<keyword evidence="6" id="KW-0175">Coiled coil</keyword>
<evidence type="ECO:0000259" key="9">
    <source>
        <dbReference type="SMART" id="SM01070"/>
    </source>
</evidence>
<dbReference type="InterPro" id="IPR038189">
    <property type="entry name" value="Cdc37_Hsp90-bd_sf"/>
</dbReference>
<dbReference type="Pfam" id="PF08564">
    <property type="entry name" value="CDC37_C"/>
    <property type="match status" value="1"/>
</dbReference>
<keyword evidence="12" id="KW-1185">Reference proteome</keyword>
<accession>A0ABP0LGE2</accession>
<dbReference type="GO" id="GO:0016301">
    <property type="term" value="F:kinase activity"/>
    <property type="evidence" value="ECO:0007669"/>
    <property type="project" value="UniProtKB-KW"/>
</dbReference>
<dbReference type="InterPro" id="IPR013874">
    <property type="entry name" value="Cdc37_Hsp90-bd"/>
</dbReference>
<evidence type="ECO:0000256" key="1">
    <source>
        <dbReference type="ARBA" id="ARBA00004496"/>
    </source>
</evidence>
<evidence type="ECO:0000256" key="6">
    <source>
        <dbReference type="SAM" id="Coils"/>
    </source>
</evidence>
<evidence type="ECO:0000259" key="10">
    <source>
        <dbReference type="SMART" id="SM01071"/>
    </source>
</evidence>
<evidence type="ECO:0000256" key="2">
    <source>
        <dbReference type="ARBA" id="ARBA00006222"/>
    </source>
</evidence>
<feature type="region of interest" description="Disordered" evidence="7">
    <location>
        <begin position="537"/>
        <end position="562"/>
    </location>
</feature>
<feature type="domain" description="Cdc37 Hsp90 binding" evidence="9">
    <location>
        <begin position="282"/>
        <end position="458"/>
    </location>
</feature>
<dbReference type="Proteomes" id="UP001642464">
    <property type="component" value="Unassembled WGS sequence"/>
</dbReference>
<sequence>MKVTMKWEEGADTAQHTTIKLTLPRKWKEGETLRIKEAFVEQHNVKHAADAAHKLVSDQVHLLNMKGHAIADKDIVCRVFESGEHIRVKPGAPPERLAAPLDDDQGPVAGSKGTRRPPVTSIPTPTPTPSAGGDGHVTSKAALDAAREATRAFDYSKWDRLDLSDDDDADCHPNIDKASWKRLMAQKRADRRATEDKKIQALKGKIEKYSTKVRDIQAKIDAGDDDAQLLVDVKDAQDSADKYQAQLDQFLASRKLTADDLCDVAEDRAMVAEKAEVAPLVNPLVEAGIAPDPNAPSSGMKPEKPADEGIEYDAYIRLYKDVANKYARLRSDEASEAFLLEHPELLNEHAEGYLLLLTLDTCMIHLEERQKGPLSPKVEKAYEEDELGVARQHLLIQFVLTLSKGKQCDPRDMIKPFFRKTAKNSVDRVEGFEEDLAAFVARIRNRAQEKMDKGESSPLASHREGAEQATGEEDFDESQYERAGLGPGGLDPNEVLPTLPKEMQEAFIDQDTDRLKRALQALGEEEAVHHMQRCIDSGLWMPGPTDVPVDDDEEEDEQDQEK</sequence>
<comment type="caution">
    <text evidence="11">The sequence shown here is derived from an EMBL/GenBank/DDBJ whole genome shotgun (WGS) entry which is preliminary data.</text>
</comment>
<evidence type="ECO:0000313" key="11">
    <source>
        <dbReference type="EMBL" id="CAK9038245.1"/>
    </source>
</evidence>
<dbReference type="Pfam" id="PF03234">
    <property type="entry name" value="CDC37_N"/>
    <property type="match status" value="1"/>
</dbReference>
<dbReference type="Gene3D" id="1.20.58.610">
    <property type="entry name" value="Cdc37, Hsp90 binding domain"/>
    <property type="match status" value="1"/>
</dbReference>